<organism evidence="9 10">
    <name type="scientific">Diaphorina citri</name>
    <name type="common">Asian citrus psyllid</name>
    <dbReference type="NCBI Taxonomy" id="121845"/>
    <lineage>
        <taxon>Eukaryota</taxon>
        <taxon>Metazoa</taxon>
        <taxon>Ecdysozoa</taxon>
        <taxon>Arthropoda</taxon>
        <taxon>Hexapoda</taxon>
        <taxon>Insecta</taxon>
        <taxon>Pterygota</taxon>
        <taxon>Neoptera</taxon>
        <taxon>Paraneoptera</taxon>
        <taxon>Hemiptera</taxon>
        <taxon>Sternorrhyncha</taxon>
        <taxon>Psylloidea</taxon>
        <taxon>Psyllidae</taxon>
        <taxon>Diaphorininae</taxon>
        <taxon>Diaphorina</taxon>
    </lineage>
</organism>
<dbReference type="CDD" id="cd09827">
    <property type="entry name" value="PET_Prickle"/>
    <property type="match status" value="1"/>
</dbReference>
<dbReference type="KEGG" id="dci:113469115"/>
<dbReference type="Gene3D" id="2.10.110.10">
    <property type="entry name" value="Cysteine Rich Protein"/>
    <property type="match status" value="1"/>
</dbReference>
<comment type="similarity">
    <text evidence="1">Belongs to the prickle / espinas / testin family.</text>
</comment>
<dbReference type="PROSITE" id="PS51303">
    <property type="entry name" value="PET"/>
    <property type="match status" value="1"/>
</dbReference>
<evidence type="ECO:0000313" key="10">
    <source>
        <dbReference type="RefSeq" id="XP_026682556.1"/>
    </source>
</evidence>
<dbReference type="PANTHER" id="PTHR24211">
    <property type="entry name" value="LIM DOMAIN-CONTAINING PROTEIN"/>
    <property type="match status" value="1"/>
</dbReference>
<keyword evidence="9" id="KW-1185">Reference proteome</keyword>
<accession>A0A3Q0J2A9</accession>
<dbReference type="PaxDb" id="121845-A0A3Q0J2A9"/>
<keyword evidence="4 6" id="KW-0862">Zinc</keyword>
<evidence type="ECO:0000256" key="4">
    <source>
        <dbReference type="ARBA" id="ARBA00022833"/>
    </source>
</evidence>
<evidence type="ECO:0000256" key="6">
    <source>
        <dbReference type="PROSITE-ProRule" id="PRU00125"/>
    </source>
</evidence>
<gene>
    <name evidence="10" type="primary">LOC113469115</name>
</gene>
<dbReference type="GeneID" id="113469115"/>
<keyword evidence="2 6" id="KW-0479">Metal-binding</keyword>
<dbReference type="Pfam" id="PF06297">
    <property type="entry name" value="PET"/>
    <property type="match status" value="1"/>
</dbReference>
<evidence type="ECO:0000256" key="5">
    <source>
        <dbReference type="ARBA" id="ARBA00023038"/>
    </source>
</evidence>
<dbReference type="SMART" id="SM00132">
    <property type="entry name" value="LIM"/>
    <property type="match status" value="1"/>
</dbReference>
<name>A0A3Q0J2A9_DIACI</name>
<evidence type="ECO:0000259" key="8">
    <source>
        <dbReference type="PROSITE" id="PS51303"/>
    </source>
</evidence>
<feature type="domain" description="LIM zinc-binding" evidence="7">
    <location>
        <begin position="141"/>
        <end position="206"/>
    </location>
</feature>
<dbReference type="CDD" id="cd09415">
    <property type="entry name" value="LIM1_Prickle"/>
    <property type="match status" value="1"/>
</dbReference>
<dbReference type="SUPFAM" id="SSF57716">
    <property type="entry name" value="Glucocorticoid receptor-like (DNA-binding domain)"/>
    <property type="match status" value="1"/>
</dbReference>
<dbReference type="GO" id="GO:0008270">
    <property type="term" value="F:zinc ion binding"/>
    <property type="evidence" value="ECO:0007669"/>
    <property type="project" value="InterPro"/>
</dbReference>
<dbReference type="FunFam" id="2.10.110.10:FF:000035">
    <property type="entry name" value="prickle-like protein 2 isoform X1"/>
    <property type="match status" value="1"/>
</dbReference>
<evidence type="ECO:0000313" key="9">
    <source>
        <dbReference type="Proteomes" id="UP000079169"/>
    </source>
</evidence>
<feature type="domain" description="PET" evidence="8">
    <location>
        <begin position="34"/>
        <end position="142"/>
    </location>
</feature>
<dbReference type="AlphaFoldDB" id="A0A3Q0J2A9"/>
<dbReference type="STRING" id="121845.A0A3Q0J2A9"/>
<dbReference type="PROSITE" id="PS50023">
    <property type="entry name" value="LIM_DOMAIN_2"/>
    <property type="match status" value="1"/>
</dbReference>
<protein>
    <submittedName>
        <fullName evidence="10">Protein prickle-like</fullName>
    </submittedName>
</protein>
<dbReference type="InterPro" id="IPR047120">
    <property type="entry name" value="Pk/Esn/Tes"/>
</dbReference>
<dbReference type="PANTHER" id="PTHR24211:SF20">
    <property type="entry name" value="PROTEIN ESPINAS-RELATED"/>
    <property type="match status" value="1"/>
</dbReference>
<proteinExistence type="inferred from homology"/>
<evidence type="ECO:0000256" key="1">
    <source>
        <dbReference type="ARBA" id="ARBA00008268"/>
    </source>
</evidence>
<dbReference type="RefSeq" id="XP_026682556.1">
    <property type="nucleotide sequence ID" value="XM_026826755.1"/>
</dbReference>
<keyword evidence="5 6" id="KW-0440">LIM domain</keyword>
<keyword evidence="3" id="KW-0677">Repeat</keyword>
<dbReference type="PROSITE" id="PS00478">
    <property type="entry name" value="LIM_DOMAIN_1"/>
    <property type="match status" value="1"/>
</dbReference>
<evidence type="ECO:0000256" key="2">
    <source>
        <dbReference type="ARBA" id="ARBA00022723"/>
    </source>
</evidence>
<reference evidence="10" key="1">
    <citation type="submission" date="2025-08" db="UniProtKB">
        <authorList>
            <consortium name="RefSeq"/>
        </authorList>
    </citation>
    <scope>IDENTIFICATION</scope>
</reference>
<evidence type="ECO:0000256" key="3">
    <source>
        <dbReference type="ARBA" id="ARBA00022737"/>
    </source>
</evidence>
<evidence type="ECO:0000259" key="7">
    <source>
        <dbReference type="PROSITE" id="PS50023"/>
    </source>
</evidence>
<dbReference type="Proteomes" id="UP000079169">
    <property type="component" value="Unplaced"/>
</dbReference>
<dbReference type="InterPro" id="IPR010442">
    <property type="entry name" value="PET_domain"/>
</dbReference>
<dbReference type="InterPro" id="IPR033725">
    <property type="entry name" value="LIM1_prickle"/>
</dbReference>
<dbReference type="InterPro" id="IPR001781">
    <property type="entry name" value="Znf_LIM"/>
</dbReference>
<dbReference type="Pfam" id="PF00412">
    <property type="entry name" value="LIM"/>
    <property type="match status" value="1"/>
</dbReference>
<sequence>MAGSKCNQSMCNRCTEDQGQCTIFGCKCCVAPKTDAPDRPNFGISVPKVIGTLESISSSNDTFEVHLYFSSLPEDKVPYVNSPGEQYRIRQLLHQLPPHDNEVRYCHALSEDERKELRLFSAQRKREALGRGFVKQLVAPMFCENCEDELQTSDMSVFASRAGPNSCWHPGCFTCSVCNELLVDLIYFYRGDKLYCGRHHAETLKPRCSACDEEPVTDWQLLYL</sequence>
<dbReference type="InterPro" id="IPR033723">
    <property type="entry name" value="PET_prickle"/>
</dbReference>